<feature type="transmembrane region" description="Helical" evidence="1">
    <location>
        <begin position="14"/>
        <end position="34"/>
    </location>
</feature>
<evidence type="ECO:0000313" key="2">
    <source>
        <dbReference type="EMBL" id="KAH3806469.1"/>
    </source>
</evidence>
<evidence type="ECO:0000313" key="3">
    <source>
        <dbReference type="Proteomes" id="UP000828390"/>
    </source>
</evidence>
<keyword evidence="1" id="KW-0812">Transmembrane</keyword>
<feature type="transmembrane region" description="Helical" evidence="1">
    <location>
        <begin position="54"/>
        <end position="80"/>
    </location>
</feature>
<dbReference type="SUPFAM" id="SSF103473">
    <property type="entry name" value="MFS general substrate transporter"/>
    <property type="match status" value="1"/>
</dbReference>
<dbReference type="AlphaFoldDB" id="A0A9D4FW98"/>
<keyword evidence="3" id="KW-1185">Reference proteome</keyword>
<gene>
    <name evidence="2" type="ORF">DPMN_134789</name>
</gene>
<accession>A0A9D4FW98</accession>
<keyword evidence="1" id="KW-0472">Membrane</keyword>
<organism evidence="2 3">
    <name type="scientific">Dreissena polymorpha</name>
    <name type="common">Zebra mussel</name>
    <name type="synonym">Mytilus polymorpha</name>
    <dbReference type="NCBI Taxonomy" id="45954"/>
    <lineage>
        <taxon>Eukaryota</taxon>
        <taxon>Metazoa</taxon>
        <taxon>Spiralia</taxon>
        <taxon>Lophotrochozoa</taxon>
        <taxon>Mollusca</taxon>
        <taxon>Bivalvia</taxon>
        <taxon>Autobranchia</taxon>
        <taxon>Heteroconchia</taxon>
        <taxon>Euheterodonta</taxon>
        <taxon>Imparidentia</taxon>
        <taxon>Neoheterodontei</taxon>
        <taxon>Myida</taxon>
        <taxon>Dreissenoidea</taxon>
        <taxon>Dreissenidae</taxon>
        <taxon>Dreissena</taxon>
    </lineage>
</organism>
<dbReference type="InterPro" id="IPR036259">
    <property type="entry name" value="MFS_trans_sf"/>
</dbReference>
<dbReference type="EMBL" id="JAIWYP010000006">
    <property type="protein sequence ID" value="KAH3806469.1"/>
    <property type="molecule type" value="Genomic_DNA"/>
</dbReference>
<keyword evidence="1" id="KW-1133">Transmembrane helix</keyword>
<dbReference type="Proteomes" id="UP000828390">
    <property type="component" value="Unassembled WGS sequence"/>
</dbReference>
<proteinExistence type="predicted"/>
<evidence type="ECO:0000256" key="1">
    <source>
        <dbReference type="SAM" id="Phobius"/>
    </source>
</evidence>
<protein>
    <submittedName>
        <fullName evidence="2">Uncharacterized protein</fullName>
    </submittedName>
</protein>
<comment type="caution">
    <text evidence="2">The sequence shown here is derived from an EMBL/GenBank/DDBJ whole genome shotgun (WGS) entry which is preliminary data.</text>
</comment>
<name>A0A9D4FW98_DREPO</name>
<reference evidence="2" key="1">
    <citation type="journal article" date="2019" name="bioRxiv">
        <title>The Genome of the Zebra Mussel, Dreissena polymorpha: A Resource for Invasive Species Research.</title>
        <authorList>
            <person name="McCartney M.A."/>
            <person name="Auch B."/>
            <person name="Kono T."/>
            <person name="Mallez S."/>
            <person name="Zhang Y."/>
            <person name="Obille A."/>
            <person name="Becker A."/>
            <person name="Abrahante J.E."/>
            <person name="Garbe J."/>
            <person name="Badalamenti J.P."/>
            <person name="Herman A."/>
            <person name="Mangelson H."/>
            <person name="Liachko I."/>
            <person name="Sullivan S."/>
            <person name="Sone E.D."/>
            <person name="Koren S."/>
            <person name="Silverstein K.A.T."/>
            <person name="Beckman K.B."/>
            <person name="Gohl D.M."/>
        </authorList>
    </citation>
    <scope>NUCLEOTIDE SEQUENCE</scope>
    <source>
        <strain evidence="2">Duluth1</strain>
        <tissue evidence="2">Whole animal</tissue>
    </source>
</reference>
<reference evidence="2" key="2">
    <citation type="submission" date="2020-11" db="EMBL/GenBank/DDBJ databases">
        <authorList>
            <person name="McCartney M.A."/>
            <person name="Auch B."/>
            <person name="Kono T."/>
            <person name="Mallez S."/>
            <person name="Becker A."/>
            <person name="Gohl D.M."/>
            <person name="Silverstein K.A.T."/>
            <person name="Koren S."/>
            <person name="Bechman K.B."/>
            <person name="Herman A."/>
            <person name="Abrahante J.E."/>
            <person name="Garbe J."/>
        </authorList>
    </citation>
    <scope>NUCLEOTIDE SEQUENCE</scope>
    <source>
        <strain evidence="2">Duluth1</strain>
        <tissue evidence="2">Whole animal</tissue>
    </source>
</reference>
<sequence>MVLTGIFKRLFENYAGQIGYALLFGFYGGYWTTFLSQVSRELVGPEFVAMGNGYLSFMIAVGGLVAGPCAGMFVDFINYLQGFFPPFL</sequence>